<dbReference type="CDD" id="cd18787">
    <property type="entry name" value="SF2_C_DEAD"/>
    <property type="match status" value="1"/>
</dbReference>
<evidence type="ECO:0000259" key="6">
    <source>
        <dbReference type="PROSITE" id="PS51192"/>
    </source>
</evidence>
<dbReference type="GO" id="GO:0003724">
    <property type="term" value="F:RNA helicase activity"/>
    <property type="evidence" value="ECO:0007669"/>
    <property type="project" value="UniProtKB-EC"/>
</dbReference>
<evidence type="ECO:0000259" key="7">
    <source>
        <dbReference type="PROSITE" id="PS51194"/>
    </source>
</evidence>
<dbReference type="Proteomes" id="UP000274922">
    <property type="component" value="Unassembled WGS sequence"/>
</dbReference>
<dbReference type="PROSITE" id="PS51194">
    <property type="entry name" value="HELICASE_CTER"/>
    <property type="match status" value="1"/>
</dbReference>
<dbReference type="EMBL" id="ML014114">
    <property type="protein sequence ID" value="RKP04033.1"/>
    <property type="molecule type" value="Genomic_DNA"/>
</dbReference>
<dbReference type="Gene3D" id="3.40.50.300">
    <property type="entry name" value="P-loop containing nucleotide triphosphate hydrolases"/>
    <property type="match status" value="2"/>
</dbReference>
<dbReference type="GO" id="GO:0003723">
    <property type="term" value="F:RNA binding"/>
    <property type="evidence" value="ECO:0007669"/>
    <property type="project" value="UniProtKB-UniRule"/>
</dbReference>
<dbReference type="OrthoDB" id="4310724at2759"/>
<keyword evidence="2 5" id="KW-0378">Hydrolase</keyword>
<evidence type="ECO:0000256" key="5">
    <source>
        <dbReference type="RuleBase" id="RU365068"/>
    </source>
</evidence>
<dbReference type="InterPro" id="IPR027417">
    <property type="entry name" value="P-loop_NTPase"/>
</dbReference>
<dbReference type="PROSITE" id="PS51192">
    <property type="entry name" value="HELICASE_ATP_BIND_1"/>
    <property type="match status" value="1"/>
</dbReference>
<comment type="function">
    <text evidence="5">RNA helicase.</text>
</comment>
<dbReference type="EC" id="3.6.4.13" evidence="5"/>
<dbReference type="SMART" id="SM00490">
    <property type="entry name" value="HELICc"/>
    <property type="match status" value="1"/>
</dbReference>
<reference evidence="9" key="1">
    <citation type="journal article" date="2018" name="Nat. Microbiol.">
        <title>Leveraging single-cell genomics to expand the fungal tree of life.</title>
        <authorList>
            <person name="Ahrendt S.R."/>
            <person name="Quandt C.A."/>
            <person name="Ciobanu D."/>
            <person name="Clum A."/>
            <person name="Salamov A."/>
            <person name="Andreopoulos B."/>
            <person name="Cheng J.F."/>
            <person name="Woyke T."/>
            <person name="Pelin A."/>
            <person name="Henrissat B."/>
            <person name="Reynolds N.K."/>
            <person name="Benny G.L."/>
            <person name="Smith M.E."/>
            <person name="James T.Y."/>
            <person name="Grigoriev I.V."/>
        </authorList>
    </citation>
    <scope>NUCLEOTIDE SEQUENCE [LARGE SCALE GENOMIC DNA]</scope>
    <source>
        <strain evidence="9">ATCC 52028</strain>
    </source>
</reference>
<evidence type="ECO:0000256" key="1">
    <source>
        <dbReference type="ARBA" id="ARBA00022741"/>
    </source>
</evidence>
<dbReference type="STRING" id="1555241.A0A4P9XEP2"/>
<accession>A0A4P9XEP2</accession>
<comment type="domain">
    <text evidence="5">The Q motif is unique to and characteristic of the DEAD box family of RNA helicases and controls ATP binding and hydrolysis.</text>
</comment>
<dbReference type="InterPro" id="IPR001650">
    <property type="entry name" value="Helicase_C-like"/>
</dbReference>
<dbReference type="GO" id="GO:0005524">
    <property type="term" value="F:ATP binding"/>
    <property type="evidence" value="ECO:0007669"/>
    <property type="project" value="UniProtKB-UniRule"/>
</dbReference>
<dbReference type="Pfam" id="PF00270">
    <property type="entry name" value="DEAD"/>
    <property type="match status" value="1"/>
</dbReference>
<dbReference type="Pfam" id="PF00271">
    <property type="entry name" value="Helicase_C"/>
    <property type="match status" value="1"/>
</dbReference>
<evidence type="ECO:0000256" key="2">
    <source>
        <dbReference type="ARBA" id="ARBA00022801"/>
    </source>
</evidence>
<dbReference type="AlphaFoldDB" id="A0A4P9XEP2"/>
<dbReference type="GO" id="GO:0016787">
    <property type="term" value="F:hydrolase activity"/>
    <property type="evidence" value="ECO:0007669"/>
    <property type="project" value="UniProtKB-KW"/>
</dbReference>
<gene>
    <name evidence="8" type="ORF">CXG81DRAFT_1161</name>
</gene>
<feature type="non-terminal residue" evidence="8">
    <location>
        <position position="478"/>
    </location>
</feature>
<dbReference type="SUPFAM" id="SSF52540">
    <property type="entry name" value="P-loop containing nucleoside triphosphate hydrolases"/>
    <property type="match status" value="1"/>
</dbReference>
<name>A0A4P9XEP2_9FUNG</name>
<evidence type="ECO:0000256" key="4">
    <source>
        <dbReference type="ARBA" id="ARBA00022884"/>
    </source>
</evidence>
<keyword evidence="1 5" id="KW-0547">Nucleotide-binding</keyword>
<keyword evidence="9" id="KW-1185">Reference proteome</keyword>
<feature type="domain" description="Helicase C-terminal" evidence="7">
    <location>
        <begin position="279"/>
        <end position="429"/>
    </location>
</feature>
<comment type="catalytic activity">
    <reaction evidence="5">
        <text>ATP + H2O = ADP + phosphate + H(+)</text>
        <dbReference type="Rhea" id="RHEA:13065"/>
        <dbReference type="ChEBI" id="CHEBI:15377"/>
        <dbReference type="ChEBI" id="CHEBI:15378"/>
        <dbReference type="ChEBI" id="CHEBI:30616"/>
        <dbReference type="ChEBI" id="CHEBI:43474"/>
        <dbReference type="ChEBI" id="CHEBI:456216"/>
        <dbReference type="EC" id="3.6.4.13"/>
    </reaction>
</comment>
<dbReference type="InterPro" id="IPR014001">
    <property type="entry name" value="Helicase_ATP-bd"/>
</dbReference>
<comment type="similarity">
    <text evidence="5">Belongs to the DEAD box helicase family.</text>
</comment>
<sequence>WAKIDLPPSLRAWVKAQGFDRMMEVQERTIPPALRGRDVIGCAPTGSGKTLCFALPIAIDILKRDAASPCVDADGKALPTPKALQNHTVIIAPTRELVVQIVDVLKSMLPPHLSRRVVTLIGGMAPEKQRRQLENYPIVVAGVPGRMSEMNATIPEFTTFLQYSRFLALDEVDRVLEQGHFAEMEDLMTVIYKQRDADQPGEPRQTFVFSATLVSKEDFELRRNLTSKKGVRQKPQTQLKKLLKTLEFSDNNPLYFNMNHGKVMSDTISEFVIKCDSADKEAYLLYLLHKNKGRTLVFANSISMIRRLANVFGKAIGFSVGQLHADLEQKQRLKQVERFRNGARNLLFATDVAARGLDIEGIDYVIHYQLPRSAGTYVHRSGRTGRASKHGSSIALVGHDELVVYKQICHILDRPDGLEPLEVSQLAMKPFREMLRYAKKIEGAHHAFMSKKKDTDWMKRAAEAADIYVSDDDAGDSD</sequence>
<dbReference type="InterPro" id="IPR011545">
    <property type="entry name" value="DEAD/DEAH_box_helicase_dom"/>
</dbReference>
<evidence type="ECO:0000313" key="9">
    <source>
        <dbReference type="Proteomes" id="UP000274922"/>
    </source>
</evidence>
<keyword evidence="5" id="KW-0347">Helicase</keyword>
<protein>
    <recommendedName>
        <fullName evidence="5">ATP-dependent RNA helicase</fullName>
        <ecNumber evidence="5">3.6.4.13</ecNumber>
    </recommendedName>
</protein>
<keyword evidence="4 5" id="KW-0694">RNA-binding</keyword>
<evidence type="ECO:0000313" key="8">
    <source>
        <dbReference type="EMBL" id="RKP04033.1"/>
    </source>
</evidence>
<evidence type="ECO:0000256" key="3">
    <source>
        <dbReference type="ARBA" id="ARBA00022840"/>
    </source>
</evidence>
<organism evidence="8 9">
    <name type="scientific">Caulochytrium protostelioides</name>
    <dbReference type="NCBI Taxonomy" id="1555241"/>
    <lineage>
        <taxon>Eukaryota</taxon>
        <taxon>Fungi</taxon>
        <taxon>Fungi incertae sedis</taxon>
        <taxon>Chytridiomycota</taxon>
        <taxon>Chytridiomycota incertae sedis</taxon>
        <taxon>Chytridiomycetes</taxon>
        <taxon>Caulochytriales</taxon>
        <taxon>Caulochytriaceae</taxon>
        <taxon>Caulochytrium</taxon>
    </lineage>
</organism>
<keyword evidence="3 5" id="KW-0067">ATP-binding</keyword>
<proteinExistence type="inferred from homology"/>
<dbReference type="PANTHER" id="PTHR24031">
    <property type="entry name" value="RNA HELICASE"/>
    <property type="match status" value="1"/>
</dbReference>
<feature type="domain" description="Helicase ATP-binding" evidence="6">
    <location>
        <begin position="30"/>
        <end position="231"/>
    </location>
</feature>
<feature type="non-terminal residue" evidence="8">
    <location>
        <position position="1"/>
    </location>
</feature>
<dbReference type="SMART" id="SM00487">
    <property type="entry name" value="DEXDc"/>
    <property type="match status" value="1"/>
</dbReference>